<feature type="region of interest" description="Disordered" evidence="4">
    <location>
        <begin position="1"/>
        <end position="23"/>
    </location>
</feature>
<dbReference type="CDD" id="cd05833">
    <property type="entry name" value="Ribosomal_P2"/>
    <property type="match status" value="1"/>
</dbReference>
<evidence type="ECO:0000256" key="4">
    <source>
        <dbReference type="SAM" id="MobiDB-lite"/>
    </source>
</evidence>
<dbReference type="PANTHER" id="PTHR10887">
    <property type="entry name" value="DNA2/NAM7 HELICASE FAMILY"/>
    <property type="match status" value="1"/>
</dbReference>
<keyword evidence="3" id="KW-0687">Ribonucleoprotein</keyword>
<keyword evidence="2" id="KW-0689">Ribosomal protein</keyword>
<dbReference type="PANTHER" id="PTHR10887:SF495">
    <property type="entry name" value="HELICASE SENATAXIN ISOFORM X1-RELATED"/>
    <property type="match status" value="1"/>
</dbReference>
<dbReference type="Pfam" id="PF13086">
    <property type="entry name" value="AAA_11"/>
    <property type="match status" value="1"/>
</dbReference>
<dbReference type="Proteomes" id="UP001642464">
    <property type="component" value="Unassembled WGS sequence"/>
</dbReference>
<dbReference type="EMBL" id="CAXAMM010040973">
    <property type="protein sequence ID" value="CAK9096527.1"/>
    <property type="molecule type" value="Genomic_DNA"/>
</dbReference>
<dbReference type="InterPro" id="IPR027417">
    <property type="entry name" value="P-loop_NTPase"/>
</dbReference>
<dbReference type="InterPro" id="IPR041677">
    <property type="entry name" value="DNA2/NAM7_AAA_11"/>
</dbReference>
<evidence type="ECO:0000256" key="2">
    <source>
        <dbReference type="ARBA" id="ARBA00022980"/>
    </source>
</evidence>
<dbReference type="InterPro" id="IPR045055">
    <property type="entry name" value="DNA2/NAM7-like"/>
</dbReference>
<evidence type="ECO:0000256" key="3">
    <source>
        <dbReference type="ARBA" id="ARBA00023274"/>
    </source>
</evidence>
<dbReference type="Gene3D" id="3.30.56.110">
    <property type="entry name" value="Protein of unknown function DUF2237"/>
    <property type="match status" value="1"/>
</dbReference>
<organism evidence="6 7">
    <name type="scientific">Durusdinium trenchii</name>
    <dbReference type="NCBI Taxonomy" id="1381693"/>
    <lineage>
        <taxon>Eukaryota</taxon>
        <taxon>Sar</taxon>
        <taxon>Alveolata</taxon>
        <taxon>Dinophyceae</taxon>
        <taxon>Suessiales</taxon>
        <taxon>Symbiodiniaceae</taxon>
        <taxon>Durusdinium</taxon>
    </lineage>
</organism>
<evidence type="ECO:0000259" key="5">
    <source>
        <dbReference type="Pfam" id="PF13086"/>
    </source>
</evidence>
<protein>
    <submittedName>
        <fullName evidence="6">DNA polymerase alpha-associated DNA helicase A</fullName>
    </submittedName>
</protein>
<proteinExistence type="inferred from homology"/>
<comment type="similarity">
    <text evidence="1">Belongs to the eukaryotic ribosomal protein P1/P2 family.</text>
</comment>
<feature type="domain" description="DNA2/NAM7 helicase helicase" evidence="5">
    <location>
        <begin position="557"/>
        <end position="630"/>
    </location>
</feature>
<dbReference type="Gene3D" id="1.10.10.1410">
    <property type="match status" value="1"/>
</dbReference>
<dbReference type="InterPro" id="IPR038716">
    <property type="entry name" value="P1/P2_N_sf"/>
</dbReference>
<evidence type="ECO:0000313" key="6">
    <source>
        <dbReference type="EMBL" id="CAK9096527.1"/>
    </source>
</evidence>
<dbReference type="SUPFAM" id="SSF52540">
    <property type="entry name" value="P-loop containing nucleoside triphosphate hydrolases"/>
    <property type="match status" value="1"/>
</dbReference>
<sequence length="978" mass="108394">MFVARRAPWAGPSRSPAALPEDPTAPFLHPSSRQLVQVPLEFSSLKQWCEVIGNNLLAEFWYMFKEARASFSGYGTACGDELLLENAPADGFSQCLLLLDRQPRIAASQRVLGVGKVAVKLRGGAVRSGQVKSLGYIGSFLAEFSAALELRKLQPKEMTAPMHAILEPKVDLPGDYAQRRINSALVPVHVACLDFDGPIGRAAELGMGMKYVAAYLMAALAGKESPSADDIKAILDSVESEYVWRLQVFSDQLPEEEEWHAQSPSISRPISLHAVPTHPTDLNLLGQPLGMCRSQLDSPMGWDGSGFCSYSMRDVHQQGVCVMLSPTFREMAKFEDGLDIAGVSGYTEGRAARHWCLPVWAFAAAVERDPKGMEDLGLDCLNTNSKVRDILRQNVILQGPSKSYFTKPAAEILEDRCTPEGIRLHAQRKREREKWLPQEQACVNKKYKISQQDIVGWWDENEHKCYEGFYDQNGIWVWLLERGCGGVPQSLSRLSKERVEQVLEQDESIASKLVSEASAAVAVAVLPWLWAVVVAAAAVEKSDSGCEETVSWYGGGVNPSQRAAIDGLKFALEKIQGPPGTGKSTTIFHILDARVPRGSRVLVTCSRNVAVESIAQKLSGSGLTTLSVVRRPYLKTPRAATRCAKPSTDVEADRCKLSSFERRQTLRDVFISCAARVATLEHDVEQLFFLGDAADVDEELRLGLKEEGARFNDLVFVGGPDADPAVERDVTYVLERPTARGFRLAIGTAWLAEHRPDLDYVMYLDDDSYLHLPRLLTALQAHGSPSLAMGYVMETQLDTLETHICTVCPLNCEACQNDPFLNEFCSHFPLMSLGGCAFLIHQCKLFGQDDAEGNLQACVQKAQRNTMQVVHYFGMFAPKWFLGMGWVFGRRIVQFLAKNAADLKKHGAADVQLGFWLAPLEGVHWVDMKEGQFHDYPMRGSTFANGCTEKTILVHRMNEERWKDFDAETCELHCPLTP</sequence>
<name>A0ABP0R7J0_9DINO</name>
<evidence type="ECO:0000313" key="7">
    <source>
        <dbReference type="Proteomes" id="UP001642464"/>
    </source>
</evidence>
<comment type="caution">
    <text evidence="6">The sequence shown here is derived from an EMBL/GenBank/DDBJ whole genome shotgun (WGS) entry which is preliminary data.</text>
</comment>
<dbReference type="Gene3D" id="3.40.50.300">
    <property type="entry name" value="P-loop containing nucleotide triphosphate hydrolases"/>
    <property type="match status" value="1"/>
</dbReference>
<evidence type="ECO:0000256" key="1">
    <source>
        <dbReference type="ARBA" id="ARBA00005436"/>
    </source>
</evidence>
<dbReference type="InterPro" id="IPR044076">
    <property type="entry name" value="Ribosomal_P2"/>
</dbReference>
<accession>A0ABP0R7J0</accession>
<keyword evidence="7" id="KW-1185">Reference proteome</keyword>
<gene>
    <name evidence="6" type="ORF">SCF082_LOCUS45312</name>
</gene>
<reference evidence="6 7" key="1">
    <citation type="submission" date="2024-02" db="EMBL/GenBank/DDBJ databases">
        <authorList>
            <person name="Chen Y."/>
            <person name="Shah S."/>
            <person name="Dougan E. K."/>
            <person name="Thang M."/>
            <person name="Chan C."/>
        </authorList>
    </citation>
    <scope>NUCLEOTIDE SEQUENCE [LARGE SCALE GENOMIC DNA]</scope>
</reference>